<organism evidence="3 4">
    <name type="scientific">Pleuronectes platessa</name>
    <name type="common">European plaice</name>
    <dbReference type="NCBI Taxonomy" id="8262"/>
    <lineage>
        <taxon>Eukaryota</taxon>
        <taxon>Metazoa</taxon>
        <taxon>Chordata</taxon>
        <taxon>Craniata</taxon>
        <taxon>Vertebrata</taxon>
        <taxon>Euteleostomi</taxon>
        <taxon>Actinopterygii</taxon>
        <taxon>Neopterygii</taxon>
        <taxon>Teleostei</taxon>
        <taxon>Neoteleostei</taxon>
        <taxon>Acanthomorphata</taxon>
        <taxon>Carangaria</taxon>
        <taxon>Pleuronectiformes</taxon>
        <taxon>Pleuronectoidei</taxon>
        <taxon>Pleuronectidae</taxon>
        <taxon>Pleuronectes</taxon>
    </lineage>
</organism>
<sequence length="548" mass="63312">MLKSEWFISALGPECCIVVAVTHLRAVTELEELLNWSHICALKRIWEHYLFLDMDDFVFNKLSEWGLSKLIQTFKDEEIDEDHFYNLEDEEIKELIPKVGPRKTFKRHFKLLKVLPSTSEANDTRNMDMDPREESSQCQSPSVKRKRPNSAAEESIMWEVHDIMKDVKTKIPNEEESELNDFLKNKISDLETRKRMLVGVFGRTGAGKSSLINAIVGEKNLLPSGSVCACTSVMFKVEANNDSKKYEAEIEFIKKEDWKEELWFYKNLLEDDDDDAREKMTALYREDWKSKSVVELMDKKYFKEIPEFLSSDKKKLKCDSAKELRDKIVKYISASNEEDDGVRQYWPLVECVTVRLPNKELLQHVTLVDLPGNGDRNKSRDNMWKKMVGSCSTVWIVADINRAVAEKDAWEILQNASSLMGNGGECQRIHFICTKSDDVGVRSEADVRVCVLKRNQQAKRQVNKEFKKEYKQCSEQFSFEVFTVSCKEFHNSVHLQPDDTEIPKLQDVLQSLNNSHSEALNYVSGARGILSLIQGTRSREVFKHGDAK</sequence>
<dbReference type="GO" id="GO:0003924">
    <property type="term" value="F:GTPase activity"/>
    <property type="evidence" value="ECO:0007669"/>
    <property type="project" value="TreeGrafter"/>
</dbReference>
<gene>
    <name evidence="3" type="ORF">PLEPLA_LOCUS29234</name>
</gene>
<dbReference type="InterPro" id="IPR027417">
    <property type="entry name" value="P-loop_NTPase"/>
</dbReference>
<dbReference type="InterPro" id="IPR045063">
    <property type="entry name" value="Dynamin_N"/>
</dbReference>
<feature type="region of interest" description="Disordered" evidence="1">
    <location>
        <begin position="120"/>
        <end position="152"/>
    </location>
</feature>
<name>A0A9N7V2A2_PLEPL</name>
<accession>A0A9N7V2A2</accession>
<dbReference type="CDD" id="cd09487">
    <property type="entry name" value="SAM_superfamily"/>
    <property type="match status" value="1"/>
</dbReference>
<evidence type="ECO:0000256" key="1">
    <source>
        <dbReference type="SAM" id="MobiDB-lite"/>
    </source>
</evidence>
<dbReference type="InterPro" id="IPR053082">
    <property type="entry name" value="Nuclear_GTPase_SLIP-GC"/>
</dbReference>
<dbReference type="PANTHER" id="PTHR47308:SF1">
    <property type="entry name" value="NUCLEAR GTPASE SLIP-GC"/>
    <property type="match status" value="1"/>
</dbReference>
<evidence type="ECO:0000313" key="3">
    <source>
        <dbReference type="EMBL" id="CAB1441464.1"/>
    </source>
</evidence>
<dbReference type="Gene3D" id="1.10.150.50">
    <property type="entry name" value="Transcription Factor, Ets-1"/>
    <property type="match status" value="1"/>
</dbReference>
<proteinExistence type="predicted"/>
<protein>
    <recommendedName>
        <fullName evidence="2">Dynamin N-terminal domain-containing protein</fullName>
    </recommendedName>
</protein>
<feature type="compositionally biased region" description="Basic and acidic residues" evidence="1">
    <location>
        <begin position="122"/>
        <end position="135"/>
    </location>
</feature>
<dbReference type="SUPFAM" id="SSF52540">
    <property type="entry name" value="P-loop containing nucleoside triphosphate hydrolases"/>
    <property type="match status" value="1"/>
</dbReference>
<feature type="domain" description="Dynamin N-terminal" evidence="2">
    <location>
        <begin position="198"/>
        <end position="415"/>
    </location>
</feature>
<keyword evidence="4" id="KW-1185">Reference proteome</keyword>
<comment type="caution">
    <text evidence="3">The sequence shown here is derived from an EMBL/GenBank/DDBJ whole genome shotgun (WGS) entry which is preliminary data.</text>
</comment>
<dbReference type="Proteomes" id="UP001153269">
    <property type="component" value="Unassembled WGS sequence"/>
</dbReference>
<dbReference type="EMBL" id="CADEAL010002647">
    <property type="protein sequence ID" value="CAB1441464.1"/>
    <property type="molecule type" value="Genomic_DNA"/>
</dbReference>
<evidence type="ECO:0000313" key="4">
    <source>
        <dbReference type="Proteomes" id="UP001153269"/>
    </source>
</evidence>
<reference evidence="3" key="1">
    <citation type="submission" date="2020-03" db="EMBL/GenBank/DDBJ databases">
        <authorList>
            <person name="Weist P."/>
        </authorList>
    </citation>
    <scope>NUCLEOTIDE SEQUENCE</scope>
</reference>
<dbReference type="PANTHER" id="PTHR47308">
    <property type="entry name" value="NUCLEAR GTPASE SLIP-GC"/>
    <property type="match status" value="1"/>
</dbReference>
<dbReference type="SUPFAM" id="SSF47769">
    <property type="entry name" value="SAM/Pointed domain"/>
    <property type="match status" value="1"/>
</dbReference>
<dbReference type="Pfam" id="PF00350">
    <property type="entry name" value="Dynamin_N"/>
    <property type="match status" value="1"/>
</dbReference>
<dbReference type="AlphaFoldDB" id="A0A9N7V2A2"/>
<evidence type="ECO:0000259" key="2">
    <source>
        <dbReference type="Pfam" id="PF00350"/>
    </source>
</evidence>
<dbReference type="Gene3D" id="3.40.50.300">
    <property type="entry name" value="P-loop containing nucleotide triphosphate hydrolases"/>
    <property type="match status" value="1"/>
</dbReference>
<dbReference type="InterPro" id="IPR013761">
    <property type="entry name" value="SAM/pointed_sf"/>
</dbReference>